<keyword evidence="4" id="KW-1185">Reference proteome</keyword>
<dbReference type="RefSeq" id="WP_211937599.1">
    <property type="nucleotide sequence ID" value="NZ_CP073078.1"/>
</dbReference>
<dbReference type="InterPro" id="IPR036249">
    <property type="entry name" value="Thioredoxin-like_sf"/>
</dbReference>
<dbReference type="SUPFAM" id="SSF52833">
    <property type="entry name" value="Thioredoxin-like"/>
    <property type="match status" value="1"/>
</dbReference>
<evidence type="ECO:0000259" key="2">
    <source>
        <dbReference type="PROSITE" id="PS51352"/>
    </source>
</evidence>
<feature type="signal peptide" evidence="1">
    <location>
        <begin position="1"/>
        <end position="23"/>
    </location>
</feature>
<accession>A0A975FZ15</accession>
<dbReference type="AlphaFoldDB" id="A0A975FZ15"/>
<gene>
    <name evidence="3" type="ORF">KCG34_21240</name>
</gene>
<reference evidence="3" key="1">
    <citation type="submission" date="2021-04" db="EMBL/GenBank/DDBJ databases">
        <title>The complete genome sequence of Caulobacter sp. S6.</title>
        <authorList>
            <person name="Tang Y."/>
            <person name="Ouyang W."/>
            <person name="Liu Q."/>
            <person name="Huang B."/>
            <person name="Guo Z."/>
            <person name="Lei P."/>
        </authorList>
    </citation>
    <scope>NUCLEOTIDE SEQUENCE</scope>
    <source>
        <strain evidence="3">S6</strain>
    </source>
</reference>
<feature type="chain" id="PRO_5037929946" evidence="1">
    <location>
        <begin position="24"/>
        <end position="172"/>
    </location>
</feature>
<keyword evidence="1" id="KW-0732">Signal</keyword>
<dbReference type="Pfam" id="PF13899">
    <property type="entry name" value="Thioredoxin_7"/>
    <property type="match status" value="1"/>
</dbReference>
<dbReference type="Gene3D" id="3.40.30.10">
    <property type="entry name" value="Glutaredoxin"/>
    <property type="match status" value="1"/>
</dbReference>
<dbReference type="CDD" id="cd02947">
    <property type="entry name" value="TRX_family"/>
    <property type="match status" value="1"/>
</dbReference>
<feature type="domain" description="Thioredoxin" evidence="2">
    <location>
        <begin position="20"/>
        <end position="172"/>
    </location>
</feature>
<protein>
    <submittedName>
        <fullName evidence="3">Thioredoxin family protein</fullName>
    </submittedName>
</protein>
<evidence type="ECO:0000313" key="4">
    <source>
        <dbReference type="Proteomes" id="UP000676409"/>
    </source>
</evidence>
<evidence type="ECO:0000256" key="1">
    <source>
        <dbReference type="SAM" id="SignalP"/>
    </source>
</evidence>
<dbReference type="PROSITE" id="PS51352">
    <property type="entry name" value="THIOREDOXIN_2"/>
    <property type="match status" value="1"/>
</dbReference>
<evidence type="ECO:0000313" key="3">
    <source>
        <dbReference type="EMBL" id="QUD87547.1"/>
    </source>
</evidence>
<sequence length="172" mass="18346">MFRSMTAALAAVALTAAGGLAQAATAPAMSIQSFSQLKLPLPYPYEEKADANAQVAAAMASAKAHHKLLMIDLGGNWCGDCRVLAATMDLPELKAFVDKHYEVVSVDVGRFDKNLQVPAHYGITQRLEGVPALLIVDPRGDKLLDGGHVAALADARHMTPQALADWLAQWTK</sequence>
<dbReference type="KEGG" id="caul:KCG34_21240"/>
<organism evidence="3 4">
    <name type="scientific">Phenylobacterium montanum</name>
    <dbReference type="NCBI Taxonomy" id="2823693"/>
    <lineage>
        <taxon>Bacteria</taxon>
        <taxon>Pseudomonadati</taxon>
        <taxon>Pseudomonadota</taxon>
        <taxon>Alphaproteobacteria</taxon>
        <taxon>Caulobacterales</taxon>
        <taxon>Caulobacteraceae</taxon>
        <taxon>Phenylobacterium</taxon>
    </lineage>
</organism>
<name>A0A975FZ15_9CAUL</name>
<dbReference type="InterPro" id="IPR013766">
    <property type="entry name" value="Thioredoxin_domain"/>
</dbReference>
<dbReference type="EMBL" id="CP073078">
    <property type="protein sequence ID" value="QUD87547.1"/>
    <property type="molecule type" value="Genomic_DNA"/>
</dbReference>
<dbReference type="Proteomes" id="UP000676409">
    <property type="component" value="Chromosome"/>
</dbReference>
<proteinExistence type="predicted"/>